<organism evidence="13 14">
    <name type="scientific">Lingula anatina</name>
    <name type="common">Brachiopod</name>
    <name type="synonym">Lingula unguis</name>
    <dbReference type="NCBI Taxonomy" id="7574"/>
    <lineage>
        <taxon>Eukaryota</taxon>
        <taxon>Metazoa</taxon>
        <taxon>Spiralia</taxon>
        <taxon>Lophotrochozoa</taxon>
        <taxon>Brachiopoda</taxon>
        <taxon>Linguliformea</taxon>
        <taxon>Lingulata</taxon>
        <taxon>Lingulida</taxon>
        <taxon>Linguloidea</taxon>
        <taxon>Lingulidae</taxon>
        <taxon>Lingula</taxon>
    </lineage>
</organism>
<evidence type="ECO:0000256" key="8">
    <source>
        <dbReference type="ARBA" id="ARBA00023136"/>
    </source>
</evidence>
<name>A0A1S3K8Z1_LINAN</name>
<dbReference type="GO" id="GO:0015280">
    <property type="term" value="F:ligand-gated sodium channel activity"/>
    <property type="evidence" value="ECO:0007669"/>
    <property type="project" value="TreeGrafter"/>
</dbReference>
<evidence type="ECO:0000256" key="4">
    <source>
        <dbReference type="ARBA" id="ARBA00022692"/>
    </source>
</evidence>
<proteinExistence type="inferred from homology"/>
<accession>A0A1S3K8Z1</accession>
<dbReference type="PRINTS" id="PR01078">
    <property type="entry name" value="AMINACHANNEL"/>
</dbReference>
<keyword evidence="7 11" id="KW-0406">Ion transport</keyword>
<keyword evidence="13" id="KW-1185">Reference proteome</keyword>
<dbReference type="Gene3D" id="2.60.470.10">
    <property type="entry name" value="Acid-sensing ion channels like domains"/>
    <property type="match status" value="1"/>
</dbReference>
<evidence type="ECO:0000256" key="6">
    <source>
        <dbReference type="ARBA" id="ARBA00023053"/>
    </source>
</evidence>
<keyword evidence="4 11" id="KW-0812">Transmembrane</keyword>
<keyword evidence="5 12" id="KW-1133">Transmembrane helix</keyword>
<dbReference type="GeneID" id="106179767"/>
<dbReference type="InParanoid" id="A0A1S3K8Z1"/>
<evidence type="ECO:0000256" key="2">
    <source>
        <dbReference type="ARBA" id="ARBA00022448"/>
    </source>
</evidence>
<protein>
    <submittedName>
        <fullName evidence="14">Acid-sensing ion channel 4</fullName>
    </submittedName>
</protein>
<evidence type="ECO:0000256" key="1">
    <source>
        <dbReference type="ARBA" id="ARBA00004141"/>
    </source>
</evidence>
<dbReference type="Pfam" id="PF00858">
    <property type="entry name" value="ASC"/>
    <property type="match status" value="1"/>
</dbReference>
<dbReference type="PANTHER" id="PTHR11690">
    <property type="entry name" value="AMILORIDE-SENSITIVE SODIUM CHANNEL-RELATED"/>
    <property type="match status" value="1"/>
</dbReference>
<keyword evidence="10 11" id="KW-0407">Ion channel</keyword>
<keyword evidence="2 11" id="KW-0813">Transport</keyword>
<keyword evidence="6" id="KW-0915">Sodium</keyword>
<keyword evidence="8 12" id="KW-0472">Membrane</keyword>
<dbReference type="AlphaFoldDB" id="A0A1S3K8Z1"/>
<dbReference type="OrthoDB" id="6021021at2759"/>
<evidence type="ECO:0000256" key="3">
    <source>
        <dbReference type="ARBA" id="ARBA00022461"/>
    </source>
</evidence>
<sequence length="358" mass="40007">MVALKGVNKIRTPYKVWINFLKWTTAHGLPHVVRSHSSYRKVFWLLSAIMCLVGLIFQLEKIAVQFLTNPYAVSTYMEYAVELQYPAVTLCNLNPVRTSVLRQEAKTGGRLGNLLAQLYGKCENATEPKEILANELMWSWLQFDDSAKARLGHRIEDMLLGCTLHGQTCAPENFTLLFNSKYGNCYTIKPLASQIHKPGHSHGLTVELNIQQEEYLPVIAEAGVRVVITDHKSVPFPEDNGLSVSPGFYSAVGMSMVEISRLGPPYKSNCTNGFPTLYTGYTTAGSGYNYTVHACMKSCVQTVTIEECGCSLMNCPNPNKTRLCAINTNSTDYECTQRMHRQLASRSYDACSCPQRCR</sequence>
<evidence type="ECO:0000256" key="10">
    <source>
        <dbReference type="ARBA" id="ARBA00023303"/>
    </source>
</evidence>
<evidence type="ECO:0000256" key="5">
    <source>
        <dbReference type="ARBA" id="ARBA00022989"/>
    </source>
</evidence>
<evidence type="ECO:0000256" key="12">
    <source>
        <dbReference type="SAM" id="Phobius"/>
    </source>
</evidence>
<feature type="transmembrane region" description="Helical" evidence="12">
    <location>
        <begin position="42"/>
        <end position="59"/>
    </location>
</feature>
<evidence type="ECO:0000256" key="7">
    <source>
        <dbReference type="ARBA" id="ARBA00023065"/>
    </source>
</evidence>
<dbReference type="KEGG" id="lak:106179767"/>
<gene>
    <name evidence="14" type="primary">LOC106179767</name>
</gene>
<keyword evidence="9 11" id="KW-0739">Sodium transport</keyword>
<keyword evidence="3 11" id="KW-0894">Sodium channel</keyword>
<dbReference type="PANTHER" id="PTHR11690:SF248">
    <property type="entry name" value="PICKPOCKET 17, ISOFORM A"/>
    <property type="match status" value="1"/>
</dbReference>
<reference evidence="14" key="1">
    <citation type="submission" date="2025-08" db="UniProtKB">
        <authorList>
            <consortium name="RefSeq"/>
        </authorList>
    </citation>
    <scope>IDENTIFICATION</scope>
    <source>
        <tissue evidence="14">Gonads</tissue>
    </source>
</reference>
<dbReference type="InterPro" id="IPR001873">
    <property type="entry name" value="ENaC"/>
</dbReference>
<dbReference type="Proteomes" id="UP000085678">
    <property type="component" value="Unplaced"/>
</dbReference>
<comment type="similarity">
    <text evidence="11">Belongs to the amiloride-sensitive sodium channel (TC 1.A.6) family.</text>
</comment>
<comment type="subcellular location">
    <subcellularLocation>
        <location evidence="1">Membrane</location>
        <topology evidence="1">Multi-pass membrane protein</topology>
    </subcellularLocation>
</comment>
<evidence type="ECO:0000313" key="13">
    <source>
        <dbReference type="Proteomes" id="UP000085678"/>
    </source>
</evidence>
<evidence type="ECO:0000256" key="11">
    <source>
        <dbReference type="RuleBase" id="RU000679"/>
    </source>
</evidence>
<dbReference type="GO" id="GO:0005886">
    <property type="term" value="C:plasma membrane"/>
    <property type="evidence" value="ECO:0007669"/>
    <property type="project" value="TreeGrafter"/>
</dbReference>
<evidence type="ECO:0000256" key="9">
    <source>
        <dbReference type="ARBA" id="ARBA00023201"/>
    </source>
</evidence>
<dbReference type="RefSeq" id="XP_013418967.1">
    <property type="nucleotide sequence ID" value="XM_013563513.1"/>
</dbReference>
<evidence type="ECO:0000313" key="14">
    <source>
        <dbReference type="RefSeq" id="XP_013418967.1"/>
    </source>
</evidence>